<organism evidence="2 3">
    <name type="scientific">Noviherbaspirillum suwonense</name>
    <dbReference type="NCBI Taxonomy" id="1224511"/>
    <lineage>
        <taxon>Bacteria</taxon>
        <taxon>Pseudomonadati</taxon>
        <taxon>Pseudomonadota</taxon>
        <taxon>Betaproteobacteria</taxon>
        <taxon>Burkholderiales</taxon>
        <taxon>Oxalobacteraceae</taxon>
        <taxon>Noviherbaspirillum</taxon>
    </lineage>
</organism>
<dbReference type="Pfam" id="PF08668">
    <property type="entry name" value="HDOD"/>
    <property type="match status" value="1"/>
</dbReference>
<dbReference type="Proteomes" id="UP001158049">
    <property type="component" value="Unassembled WGS sequence"/>
</dbReference>
<dbReference type="EMBL" id="FXUL01000004">
    <property type="protein sequence ID" value="SMP55810.1"/>
    <property type="molecule type" value="Genomic_DNA"/>
</dbReference>
<sequence>MSHSGFLVRTALLDPSRKVVAHEVDWQRAGAAPADALLPLLNAALHDEEKGWLMADGHLVVPLAPSALAALADTPLPPRGMTIAVGADTLDGADGAALADDLRRRGYGLALRDADGQTINPALFAHATQLQLDGATPELPVRLKRVIQQRRAGARIALCNIGEWAHYETCAKAGLDVYTQKLLRAAAPAQAARGLNPAQAVILQLMDLVTRNADIRDIEAVLKRDPAISYKLFRYINSVGFGLGSEIHSIRHAVTMLGYSTLYRWLALLLATASASDYAAPLMKTAIIRGRFAELLGVTLLPKNEAENLFVAGMFSVLDRLLGQPMEEVLTQIPLSEALCEALLSRTGIYGPFLALAESCEQADGASAALADALFLSADQVNRAHLAALAWAQNLKL</sequence>
<proteinExistence type="predicted"/>
<comment type="caution">
    <text evidence="2">The sequence shown here is derived from an EMBL/GenBank/DDBJ whole genome shotgun (WGS) entry which is preliminary data.</text>
</comment>
<dbReference type="InterPro" id="IPR052340">
    <property type="entry name" value="RNase_Y/CdgJ"/>
</dbReference>
<dbReference type="InterPro" id="IPR013976">
    <property type="entry name" value="HDOD"/>
</dbReference>
<dbReference type="PANTHER" id="PTHR33525">
    <property type="match status" value="1"/>
</dbReference>
<evidence type="ECO:0000313" key="2">
    <source>
        <dbReference type="EMBL" id="SMP55810.1"/>
    </source>
</evidence>
<reference evidence="2 3" key="1">
    <citation type="submission" date="2017-05" db="EMBL/GenBank/DDBJ databases">
        <authorList>
            <person name="Varghese N."/>
            <person name="Submissions S."/>
        </authorList>
    </citation>
    <scope>NUCLEOTIDE SEQUENCE [LARGE SCALE GENOMIC DNA]</scope>
    <source>
        <strain evidence="2 3">DSM 26001</strain>
    </source>
</reference>
<dbReference type="SUPFAM" id="SSF109604">
    <property type="entry name" value="HD-domain/PDEase-like"/>
    <property type="match status" value="1"/>
</dbReference>
<dbReference type="Gene3D" id="1.10.3210.10">
    <property type="entry name" value="Hypothetical protein af1432"/>
    <property type="match status" value="1"/>
</dbReference>
<feature type="domain" description="HDOD" evidence="1">
    <location>
        <begin position="195"/>
        <end position="390"/>
    </location>
</feature>
<name>A0ABY1Q1V7_9BURK</name>
<evidence type="ECO:0000259" key="1">
    <source>
        <dbReference type="PROSITE" id="PS51833"/>
    </source>
</evidence>
<gene>
    <name evidence="2" type="ORF">SAMN06295970_104241</name>
</gene>
<accession>A0ABY1Q1V7</accession>
<protein>
    <submittedName>
        <fullName evidence="2">EAL and modified HD-GYP domain-containing signal transduction protein</fullName>
    </submittedName>
</protein>
<dbReference type="PROSITE" id="PS51833">
    <property type="entry name" value="HDOD"/>
    <property type="match status" value="1"/>
</dbReference>
<dbReference type="PANTHER" id="PTHR33525:SF4">
    <property type="entry name" value="CYCLIC DI-GMP PHOSPHODIESTERASE CDGJ"/>
    <property type="match status" value="1"/>
</dbReference>
<dbReference type="RefSeq" id="WP_283441801.1">
    <property type="nucleotide sequence ID" value="NZ_FXUL01000004.1"/>
</dbReference>
<keyword evidence="3" id="KW-1185">Reference proteome</keyword>
<evidence type="ECO:0000313" key="3">
    <source>
        <dbReference type="Proteomes" id="UP001158049"/>
    </source>
</evidence>